<dbReference type="RefSeq" id="WP_151759814.1">
    <property type="nucleotide sequence ID" value="NZ_BKZW01000007.1"/>
</dbReference>
<accession>A0A5J4KWB4</accession>
<organism evidence="2 3">
    <name type="scientific">Dictyobacter vulcani</name>
    <dbReference type="NCBI Taxonomy" id="2607529"/>
    <lineage>
        <taxon>Bacteria</taxon>
        <taxon>Bacillati</taxon>
        <taxon>Chloroflexota</taxon>
        <taxon>Ktedonobacteria</taxon>
        <taxon>Ktedonobacterales</taxon>
        <taxon>Dictyobacteraceae</taxon>
        <taxon>Dictyobacter</taxon>
    </lineage>
</organism>
<evidence type="ECO:0000313" key="2">
    <source>
        <dbReference type="EMBL" id="GER92265.1"/>
    </source>
</evidence>
<name>A0A5J4KWB4_9CHLR</name>
<gene>
    <name evidence="2" type="ORF">KDW_64270</name>
</gene>
<feature type="region of interest" description="Disordered" evidence="1">
    <location>
        <begin position="93"/>
        <end position="126"/>
    </location>
</feature>
<sequence>MPEDEALKLLQDAPLNKITVAKEVVRLMGELGTEAAYQQLQAMQQQELHRDVRIALLRALWSYLERPETWESFRRAAQDPDLSIANRRTHSRRWPLILGPTAASGPAGPPANPSRTRSTPEYPAAL</sequence>
<reference evidence="2 3" key="1">
    <citation type="submission" date="2019-10" db="EMBL/GenBank/DDBJ databases">
        <title>Dictyobacter vulcani sp. nov., within the class Ktedonobacteria, isolated from soil of volcanic Mt. Zao.</title>
        <authorList>
            <person name="Zheng Y."/>
            <person name="Wang C.M."/>
            <person name="Sakai Y."/>
            <person name="Abe K."/>
            <person name="Yokota A."/>
            <person name="Yabe S."/>
        </authorList>
    </citation>
    <scope>NUCLEOTIDE SEQUENCE [LARGE SCALE GENOMIC DNA]</scope>
    <source>
        <strain evidence="2 3">W12</strain>
    </source>
</reference>
<dbReference type="EMBL" id="BKZW01000007">
    <property type="protein sequence ID" value="GER92265.1"/>
    <property type="molecule type" value="Genomic_DNA"/>
</dbReference>
<protein>
    <recommendedName>
        <fullName evidence="4">HEAT repeat domain-containing protein</fullName>
    </recommendedName>
</protein>
<evidence type="ECO:0000313" key="3">
    <source>
        <dbReference type="Proteomes" id="UP000326912"/>
    </source>
</evidence>
<evidence type="ECO:0008006" key="4">
    <source>
        <dbReference type="Google" id="ProtNLM"/>
    </source>
</evidence>
<keyword evidence="3" id="KW-1185">Reference proteome</keyword>
<comment type="caution">
    <text evidence="2">The sequence shown here is derived from an EMBL/GenBank/DDBJ whole genome shotgun (WGS) entry which is preliminary data.</text>
</comment>
<dbReference type="Proteomes" id="UP000326912">
    <property type="component" value="Unassembled WGS sequence"/>
</dbReference>
<evidence type="ECO:0000256" key="1">
    <source>
        <dbReference type="SAM" id="MobiDB-lite"/>
    </source>
</evidence>
<proteinExistence type="predicted"/>
<dbReference type="AlphaFoldDB" id="A0A5J4KWB4"/>